<dbReference type="AlphaFoldDB" id="A0ABD2BNJ9"/>
<protein>
    <submittedName>
        <fullName evidence="1">Uncharacterized protein</fullName>
    </submittedName>
</protein>
<evidence type="ECO:0000313" key="1">
    <source>
        <dbReference type="EMBL" id="KAL2734351.1"/>
    </source>
</evidence>
<keyword evidence="2" id="KW-1185">Reference proteome</keyword>
<accession>A0ABD2BNJ9</accession>
<reference evidence="1 2" key="1">
    <citation type="journal article" date="2024" name="Ann. Entomol. Soc. Am.">
        <title>Genomic analyses of the southern and eastern yellowjacket wasps (Hymenoptera: Vespidae) reveal evolutionary signatures of social life.</title>
        <authorList>
            <person name="Catto M.A."/>
            <person name="Caine P.B."/>
            <person name="Orr S.E."/>
            <person name="Hunt B.G."/>
            <person name="Goodisman M.A.D."/>
        </authorList>
    </citation>
    <scope>NUCLEOTIDE SEQUENCE [LARGE SCALE GENOMIC DNA]</scope>
    <source>
        <strain evidence="1">233</strain>
        <tissue evidence="1">Head and thorax</tissue>
    </source>
</reference>
<proteinExistence type="predicted"/>
<dbReference type="Proteomes" id="UP001607302">
    <property type="component" value="Unassembled WGS sequence"/>
</dbReference>
<sequence>MKYVINYVSSSSTRDIGESTRASNVIAANLFNRIKNVSRFGELLNSWYATWYSHYARTGRWDFCSAGGKCTELMVKVADLGSLWFNRILVAETNEKKKVVLRQVFGERLPGKERVLRVILEQIYPWTREVYPGPTADTWHKLPQ</sequence>
<comment type="caution">
    <text evidence="1">The sequence shown here is derived from an EMBL/GenBank/DDBJ whole genome shotgun (WGS) entry which is preliminary data.</text>
</comment>
<organism evidence="1 2">
    <name type="scientific">Vespula squamosa</name>
    <name type="common">Southern yellow jacket</name>
    <name type="synonym">Wasp</name>
    <dbReference type="NCBI Taxonomy" id="30214"/>
    <lineage>
        <taxon>Eukaryota</taxon>
        <taxon>Metazoa</taxon>
        <taxon>Ecdysozoa</taxon>
        <taxon>Arthropoda</taxon>
        <taxon>Hexapoda</taxon>
        <taxon>Insecta</taxon>
        <taxon>Pterygota</taxon>
        <taxon>Neoptera</taxon>
        <taxon>Endopterygota</taxon>
        <taxon>Hymenoptera</taxon>
        <taxon>Apocrita</taxon>
        <taxon>Aculeata</taxon>
        <taxon>Vespoidea</taxon>
        <taxon>Vespidae</taxon>
        <taxon>Vespinae</taxon>
        <taxon>Vespula</taxon>
    </lineage>
</organism>
<evidence type="ECO:0000313" key="2">
    <source>
        <dbReference type="Proteomes" id="UP001607302"/>
    </source>
</evidence>
<dbReference type="EMBL" id="JAUDFV010000074">
    <property type="protein sequence ID" value="KAL2734351.1"/>
    <property type="molecule type" value="Genomic_DNA"/>
</dbReference>
<name>A0ABD2BNJ9_VESSQ</name>
<gene>
    <name evidence="1" type="ORF">V1478_004049</name>
</gene>